<dbReference type="GO" id="GO:0005829">
    <property type="term" value="C:cytosol"/>
    <property type="evidence" value="ECO:0007669"/>
    <property type="project" value="TreeGrafter"/>
</dbReference>
<dbReference type="PANTHER" id="PTHR38444:SF1">
    <property type="entry name" value="ENTEROBACTIN BIOSYNTHESIS PROTEIN YBDZ"/>
    <property type="match status" value="1"/>
</dbReference>
<dbReference type="EMBL" id="RBAL01000015">
    <property type="protein sequence ID" value="RKN39001.1"/>
    <property type="molecule type" value="Genomic_DNA"/>
</dbReference>
<dbReference type="PANTHER" id="PTHR38444">
    <property type="entry name" value="ENTEROBACTIN BIOSYNTHESIS PROTEIN YBDZ"/>
    <property type="match status" value="1"/>
</dbReference>
<comment type="caution">
    <text evidence="3">The sequence shown here is derived from an EMBL/GenBank/DDBJ whole genome shotgun (WGS) entry which is preliminary data.</text>
</comment>
<accession>A0A3A9YSH2</accession>
<feature type="domain" description="MbtH-like" evidence="2">
    <location>
        <begin position="49"/>
        <end position="108"/>
    </location>
</feature>
<protein>
    <submittedName>
        <fullName evidence="3">MbtH family protein</fullName>
    </submittedName>
</protein>
<dbReference type="GO" id="GO:0019290">
    <property type="term" value="P:siderophore biosynthetic process"/>
    <property type="evidence" value="ECO:0007669"/>
    <property type="project" value="TreeGrafter"/>
</dbReference>
<dbReference type="Pfam" id="PF03621">
    <property type="entry name" value="MbtH"/>
    <property type="match status" value="1"/>
</dbReference>
<reference evidence="3 4" key="1">
    <citation type="journal article" date="2014" name="Int. J. Syst. Evol. Microbiol.">
        <title>Streptomyces hoynatensis sp. nov., isolated from deep marine sediment.</title>
        <authorList>
            <person name="Veyisoglu A."/>
            <person name="Sahin N."/>
        </authorList>
    </citation>
    <scope>NUCLEOTIDE SEQUENCE [LARGE SCALE GENOMIC DNA]</scope>
    <source>
        <strain evidence="3 4">KCTC 29097</strain>
    </source>
</reference>
<proteinExistence type="predicted"/>
<dbReference type="SUPFAM" id="SSF160582">
    <property type="entry name" value="MbtH-like"/>
    <property type="match status" value="1"/>
</dbReference>
<evidence type="ECO:0000256" key="1">
    <source>
        <dbReference type="SAM" id="MobiDB-lite"/>
    </source>
</evidence>
<dbReference type="Gene3D" id="3.90.820.10">
    <property type="entry name" value="Structural Genomics, Unknown Function 30-nov-00 1gh9 Mol_id"/>
    <property type="match status" value="1"/>
</dbReference>
<dbReference type="InterPro" id="IPR038020">
    <property type="entry name" value="MbtH-like_sf"/>
</dbReference>
<sequence>MAAVRRRPGQPRPALHAPADDHRPAHRHPRGAARRPAEGARQVNDSPASPFDPDDGAVPGAGHAAAYLVLVNGEGAVSLWPDFAVVPSGWRPVHGPDSHAGCLAHAESAGG</sequence>
<evidence type="ECO:0000313" key="3">
    <source>
        <dbReference type="EMBL" id="RKN39001.1"/>
    </source>
</evidence>
<dbReference type="InterPro" id="IPR037407">
    <property type="entry name" value="MLP_fam"/>
</dbReference>
<evidence type="ECO:0000259" key="2">
    <source>
        <dbReference type="SMART" id="SM00923"/>
    </source>
</evidence>
<dbReference type="Proteomes" id="UP000272474">
    <property type="component" value="Unassembled WGS sequence"/>
</dbReference>
<feature type="region of interest" description="Disordered" evidence="1">
    <location>
        <begin position="1"/>
        <end position="59"/>
    </location>
</feature>
<dbReference type="AlphaFoldDB" id="A0A3A9YSH2"/>
<gene>
    <name evidence="3" type="ORF">D7294_22735</name>
</gene>
<dbReference type="SMART" id="SM00923">
    <property type="entry name" value="MbtH"/>
    <property type="match status" value="1"/>
</dbReference>
<evidence type="ECO:0000313" key="4">
    <source>
        <dbReference type="Proteomes" id="UP000272474"/>
    </source>
</evidence>
<feature type="compositionally biased region" description="Basic residues" evidence="1">
    <location>
        <begin position="24"/>
        <end position="33"/>
    </location>
</feature>
<keyword evidence="4" id="KW-1185">Reference proteome</keyword>
<dbReference type="InterPro" id="IPR005153">
    <property type="entry name" value="MbtH-like_dom"/>
</dbReference>
<organism evidence="3 4">
    <name type="scientific">Streptomyces hoynatensis</name>
    <dbReference type="NCBI Taxonomy" id="1141874"/>
    <lineage>
        <taxon>Bacteria</taxon>
        <taxon>Bacillati</taxon>
        <taxon>Actinomycetota</taxon>
        <taxon>Actinomycetes</taxon>
        <taxon>Kitasatosporales</taxon>
        <taxon>Streptomycetaceae</taxon>
        <taxon>Streptomyces</taxon>
    </lineage>
</organism>
<name>A0A3A9YSH2_9ACTN</name>